<sequence>MMSYSAIASIPPLVQQTQVLAAQLGFSESSLPEVGRLLQVLTNHITQGQIAEIGTGCGFGAAWIVSALHPDSTFITIESDGDRATLVQQLFAHKPNVRVLQGDWHDLLSYAPFDLLFADGGNAKVVEPQILINALKLGGLIILDDLTPEEYWPPEWQERTDRVREFWLKDPHIIATEIRVTARHAVILATRIS</sequence>
<dbReference type="Proteomes" id="UP000637383">
    <property type="component" value="Unassembled WGS sequence"/>
</dbReference>
<dbReference type="PANTHER" id="PTHR43167">
    <property type="entry name" value="PUTATIVE (AFU_ORTHOLOGUE AFUA_6G01830)-RELATED"/>
    <property type="match status" value="1"/>
</dbReference>
<organism evidence="1 2">
    <name type="scientific">Nostoc paludosum FACHB-159</name>
    <dbReference type="NCBI Taxonomy" id="2692908"/>
    <lineage>
        <taxon>Bacteria</taxon>
        <taxon>Bacillati</taxon>
        <taxon>Cyanobacteriota</taxon>
        <taxon>Cyanophyceae</taxon>
        <taxon>Nostocales</taxon>
        <taxon>Nostocaceae</taxon>
        <taxon>Nostoc</taxon>
    </lineage>
</organism>
<gene>
    <name evidence="1" type="ORF">H6H03_19275</name>
</gene>
<evidence type="ECO:0000313" key="2">
    <source>
        <dbReference type="Proteomes" id="UP000637383"/>
    </source>
</evidence>
<dbReference type="CDD" id="cd02440">
    <property type="entry name" value="AdoMet_MTases"/>
    <property type="match status" value="1"/>
</dbReference>
<dbReference type="Gene3D" id="3.40.50.150">
    <property type="entry name" value="Vaccinia Virus protein VP39"/>
    <property type="match status" value="1"/>
</dbReference>
<dbReference type="RefSeq" id="WP_190956665.1">
    <property type="nucleotide sequence ID" value="NZ_JACJTU010000018.1"/>
</dbReference>
<dbReference type="PANTHER" id="PTHR43167:SF1">
    <property type="entry name" value="PUTATIVE (AFU_ORTHOLOGUE AFUA_6G01830)-RELATED"/>
    <property type="match status" value="1"/>
</dbReference>
<protein>
    <submittedName>
        <fullName evidence="1">Class I SAM-dependent methyltransferase</fullName>
    </submittedName>
</protein>
<accession>A0ABR8K937</accession>
<dbReference type="GO" id="GO:0032259">
    <property type="term" value="P:methylation"/>
    <property type="evidence" value="ECO:0007669"/>
    <property type="project" value="UniProtKB-KW"/>
</dbReference>
<dbReference type="GO" id="GO:0008168">
    <property type="term" value="F:methyltransferase activity"/>
    <property type="evidence" value="ECO:0007669"/>
    <property type="project" value="UniProtKB-KW"/>
</dbReference>
<dbReference type="InterPro" id="IPR029063">
    <property type="entry name" value="SAM-dependent_MTases_sf"/>
</dbReference>
<comment type="caution">
    <text evidence="1">The sequence shown here is derived from an EMBL/GenBank/DDBJ whole genome shotgun (WGS) entry which is preliminary data.</text>
</comment>
<reference evidence="1 2" key="1">
    <citation type="journal article" date="2020" name="ISME J.">
        <title>Comparative genomics reveals insights into cyanobacterial evolution and habitat adaptation.</title>
        <authorList>
            <person name="Chen M.Y."/>
            <person name="Teng W.K."/>
            <person name="Zhao L."/>
            <person name="Hu C.X."/>
            <person name="Zhou Y.K."/>
            <person name="Han B.P."/>
            <person name="Song L.R."/>
            <person name="Shu W.S."/>
        </authorList>
    </citation>
    <scope>NUCLEOTIDE SEQUENCE [LARGE SCALE GENOMIC DNA]</scope>
    <source>
        <strain evidence="1 2">FACHB-159</strain>
    </source>
</reference>
<dbReference type="SUPFAM" id="SSF53335">
    <property type="entry name" value="S-adenosyl-L-methionine-dependent methyltransferases"/>
    <property type="match status" value="1"/>
</dbReference>
<keyword evidence="2" id="KW-1185">Reference proteome</keyword>
<keyword evidence="1" id="KW-0808">Transferase</keyword>
<keyword evidence="1" id="KW-0489">Methyltransferase</keyword>
<evidence type="ECO:0000313" key="1">
    <source>
        <dbReference type="EMBL" id="MBD2736007.1"/>
    </source>
</evidence>
<dbReference type="EMBL" id="JACJTU010000018">
    <property type="protein sequence ID" value="MBD2736007.1"/>
    <property type="molecule type" value="Genomic_DNA"/>
</dbReference>
<dbReference type="Pfam" id="PF13578">
    <property type="entry name" value="Methyltransf_24"/>
    <property type="match status" value="1"/>
</dbReference>
<name>A0ABR8K937_9NOSO</name>
<proteinExistence type="predicted"/>